<evidence type="ECO:0000313" key="1">
    <source>
        <dbReference type="EMBL" id="KAH6940333.1"/>
    </source>
</evidence>
<proteinExistence type="predicted"/>
<comment type="caution">
    <text evidence="1">The sequence shown here is derived from an EMBL/GenBank/DDBJ whole genome shotgun (WGS) entry which is preliminary data.</text>
</comment>
<organism evidence="1 2">
    <name type="scientific">Hyalomma asiaticum</name>
    <name type="common">Tick</name>
    <dbReference type="NCBI Taxonomy" id="266040"/>
    <lineage>
        <taxon>Eukaryota</taxon>
        <taxon>Metazoa</taxon>
        <taxon>Ecdysozoa</taxon>
        <taxon>Arthropoda</taxon>
        <taxon>Chelicerata</taxon>
        <taxon>Arachnida</taxon>
        <taxon>Acari</taxon>
        <taxon>Parasitiformes</taxon>
        <taxon>Ixodida</taxon>
        <taxon>Ixodoidea</taxon>
        <taxon>Ixodidae</taxon>
        <taxon>Hyalomminae</taxon>
        <taxon>Hyalomma</taxon>
    </lineage>
</organism>
<evidence type="ECO:0000313" key="2">
    <source>
        <dbReference type="Proteomes" id="UP000821845"/>
    </source>
</evidence>
<accession>A0ACB7SZN2</accession>
<keyword evidence="2" id="KW-1185">Reference proteome</keyword>
<name>A0ACB7SZN2_HYAAI</name>
<gene>
    <name evidence="1" type="ORF">HPB50_026918</name>
</gene>
<reference evidence="1" key="1">
    <citation type="submission" date="2020-05" db="EMBL/GenBank/DDBJ databases">
        <title>Large-scale comparative analyses of tick genomes elucidate their genetic diversity and vector capacities.</title>
        <authorList>
            <person name="Jia N."/>
            <person name="Wang J."/>
            <person name="Shi W."/>
            <person name="Du L."/>
            <person name="Sun Y."/>
            <person name="Zhan W."/>
            <person name="Jiang J."/>
            <person name="Wang Q."/>
            <person name="Zhang B."/>
            <person name="Ji P."/>
            <person name="Sakyi L.B."/>
            <person name="Cui X."/>
            <person name="Yuan T."/>
            <person name="Jiang B."/>
            <person name="Yang W."/>
            <person name="Lam T.T.-Y."/>
            <person name="Chang Q."/>
            <person name="Ding S."/>
            <person name="Wang X."/>
            <person name="Zhu J."/>
            <person name="Ruan X."/>
            <person name="Zhao L."/>
            <person name="Wei J."/>
            <person name="Que T."/>
            <person name="Du C."/>
            <person name="Cheng J."/>
            <person name="Dai P."/>
            <person name="Han X."/>
            <person name="Huang E."/>
            <person name="Gao Y."/>
            <person name="Liu J."/>
            <person name="Shao H."/>
            <person name="Ye R."/>
            <person name="Li L."/>
            <person name="Wei W."/>
            <person name="Wang X."/>
            <person name="Wang C."/>
            <person name="Yang T."/>
            <person name="Huo Q."/>
            <person name="Li W."/>
            <person name="Guo W."/>
            <person name="Chen H."/>
            <person name="Zhou L."/>
            <person name="Ni X."/>
            <person name="Tian J."/>
            <person name="Zhou Y."/>
            <person name="Sheng Y."/>
            <person name="Liu T."/>
            <person name="Pan Y."/>
            <person name="Xia L."/>
            <person name="Li J."/>
            <person name="Zhao F."/>
            <person name="Cao W."/>
        </authorList>
    </citation>
    <scope>NUCLEOTIDE SEQUENCE</scope>
    <source>
        <strain evidence="1">Hyas-2018</strain>
    </source>
</reference>
<dbReference type="EMBL" id="CM023482">
    <property type="protein sequence ID" value="KAH6940333.1"/>
    <property type="molecule type" value="Genomic_DNA"/>
</dbReference>
<protein>
    <submittedName>
        <fullName evidence="1">Uncharacterized protein</fullName>
    </submittedName>
</protein>
<dbReference type="Proteomes" id="UP000821845">
    <property type="component" value="Chromosome 2"/>
</dbReference>
<sequence length="254" mass="28936">MMGVGMGAIEADIMTDSWLRCGCMATGHVLQALLVGACIDMITSMNFTGLRNRQRIRDLDDYMHYKMLPPGLRRRIRDYAENRFKGLVFDEDQIIQSLSDPLRERVMWHNCRRVLRNVPFFARAEPDFLRDLVARMKLEFFTPNEVVAAAGTMGDRLYLLQSGSAHVVDAMGITVATVMPGDRFGEVCLLRDTLRLRTVIADRYCHFFSLTRTDFNEVVARHPDVKNIVDEIVTEHSVHRSPQVSPEGSEIITS</sequence>